<reference evidence="1" key="1">
    <citation type="journal article" date="2019" name="BMC Genomics">
        <title>A new reference genome for Sorghum bicolor reveals high levels of sequence similarity between sweet and grain genotypes: implications for the genetics of sugar metabolism.</title>
        <authorList>
            <person name="Cooper E.A."/>
            <person name="Brenton Z.W."/>
            <person name="Flinn B.S."/>
            <person name="Jenkins J."/>
            <person name="Shu S."/>
            <person name="Flowers D."/>
            <person name="Luo F."/>
            <person name="Wang Y."/>
            <person name="Xia P."/>
            <person name="Barry K."/>
            <person name="Daum C."/>
            <person name="Lipzen A."/>
            <person name="Yoshinaga Y."/>
            <person name="Schmutz J."/>
            <person name="Saski C."/>
            <person name="Vermerris W."/>
            <person name="Kresovich S."/>
        </authorList>
    </citation>
    <scope>NUCLEOTIDE SEQUENCE</scope>
</reference>
<accession>A0A921Q0R8</accession>
<protein>
    <submittedName>
        <fullName evidence="1">Uncharacterized protein</fullName>
    </submittedName>
</protein>
<comment type="caution">
    <text evidence="1">The sequence shown here is derived from an EMBL/GenBank/DDBJ whole genome shotgun (WGS) entry which is preliminary data.</text>
</comment>
<evidence type="ECO:0000313" key="2">
    <source>
        <dbReference type="Proteomes" id="UP000807115"/>
    </source>
</evidence>
<name>A0A921Q0R8_SORBI</name>
<dbReference type="EMBL" id="CM027689">
    <property type="protein sequence ID" value="KAG0513514.1"/>
    <property type="molecule type" value="Genomic_DNA"/>
</dbReference>
<evidence type="ECO:0000313" key="1">
    <source>
        <dbReference type="EMBL" id="KAG0513514.1"/>
    </source>
</evidence>
<organism evidence="1 2">
    <name type="scientific">Sorghum bicolor</name>
    <name type="common">Sorghum</name>
    <name type="synonym">Sorghum vulgare</name>
    <dbReference type="NCBI Taxonomy" id="4558"/>
    <lineage>
        <taxon>Eukaryota</taxon>
        <taxon>Viridiplantae</taxon>
        <taxon>Streptophyta</taxon>
        <taxon>Embryophyta</taxon>
        <taxon>Tracheophyta</taxon>
        <taxon>Spermatophyta</taxon>
        <taxon>Magnoliopsida</taxon>
        <taxon>Liliopsida</taxon>
        <taxon>Poales</taxon>
        <taxon>Poaceae</taxon>
        <taxon>PACMAD clade</taxon>
        <taxon>Panicoideae</taxon>
        <taxon>Andropogonodae</taxon>
        <taxon>Andropogoneae</taxon>
        <taxon>Sorghinae</taxon>
        <taxon>Sorghum</taxon>
    </lineage>
</organism>
<dbReference type="Proteomes" id="UP000807115">
    <property type="component" value="Chromosome 10"/>
</dbReference>
<proteinExistence type="predicted"/>
<sequence length="73" mass="8186">MVTNRCSSMCTALLVRFRQGYLVLLPRGRILVDGAGDFAVAKMTCWTLQTPERIIYKSLRVFSLVSTYLPGSL</sequence>
<dbReference type="AlphaFoldDB" id="A0A921Q0R8"/>
<gene>
    <name evidence="1" type="ORF">BDA96_10G109300</name>
</gene>
<reference evidence="1" key="2">
    <citation type="submission" date="2020-10" db="EMBL/GenBank/DDBJ databases">
        <authorList>
            <person name="Cooper E.A."/>
            <person name="Brenton Z.W."/>
            <person name="Flinn B.S."/>
            <person name="Jenkins J."/>
            <person name="Shu S."/>
            <person name="Flowers D."/>
            <person name="Luo F."/>
            <person name="Wang Y."/>
            <person name="Xia P."/>
            <person name="Barry K."/>
            <person name="Daum C."/>
            <person name="Lipzen A."/>
            <person name="Yoshinaga Y."/>
            <person name="Schmutz J."/>
            <person name="Saski C."/>
            <person name="Vermerris W."/>
            <person name="Kresovich S."/>
        </authorList>
    </citation>
    <scope>NUCLEOTIDE SEQUENCE</scope>
</reference>